<protein>
    <submittedName>
        <fullName evidence="8">MFS transporter</fullName>
    </submittedName>
</protein>
<name>A0A5S4GSH2_9ACTN</name>
<feature type="transmembrane region" description="Helical" evidence="6">
    <location>
        <begin position="109"/>
        <end position="127"/>
    </location>
</feature>
<feature type="domain" description="Major facilitator superfamily (MFS) profile" evidence="7">
    <location>
        <begin position="1"/>
        <end position="203"/>
    </location>
</feature>
<proteinExistence type="predicted"/>
<feature type="transmembrane region" description="Helical" evidence="6">
    <location>
        <begin position="148"/>
        <end position="171"/>
    </location>
</feature>
<keyword evidence="9" id="KW-1185">Reference proteome</keyword>
<feature type="transmembrane region" description="Helical" evidence="6">
    <location>
        <begin position="183"/>
        <end position="202"/>
    </location>
</feature>
<keyword evidence="5 6" id="KW-0472">Membrane</keyword>
<dbReference type="Pfam" id="PF07690">
    <property type="entry name" value="MFS_1"/>
    <property type="match status" value="1"/>
</dbReference>
<sequence length="203" mass="20721">MRDRLGAAVELLRQNRNFRRYAVARTASVLGTTTAPAGLAFALIERDGGGTAIGVVATISMIVFLTVTPSAGVLADRLPRLRIIVTCQIVCGLSQCLSATLLLNGSATVWSLGGLAVLTAASAAFFAPAAKGLIAGIVEPDALIPANALLQIAGNLVAVIGPTIAGLVIAFVSPGWVLGWDGVTYLLSGAVFLMVRIPAAILS</sequence>
<dbReference type="Proteomes" id="UP000306628">
    <property type="component" value="Unassembled WGS sequence"/>
</dbReference>
<comment type="subcellular location">
    <subcellularLocation>
        <location evidence="1">Cell membrane</location>
        <topology evidence="1">Multi-pass membrane protein</topology>
    </subcellularLocation>
</comment>
<evidence type="ECO:0000256" key="6">
    <source>
        <dbReference type="SAM" id="Phobius"/>
    </source>
</evidence>
<dbReference type="SUPFAM" id="SSF103473">
    <property type="entry name" value="MFS general substrate transporter"/>
    <property type="match status" value="1"/>
</dbReference>
<evidence type="ECO:0000256" key="5">
    <source>
        <dbReference type="ARBA" id="ARBA00023136"/>
    </source>
</evidence>
<organism evidence="8 9">
    <name type="scientific">Nonomuraea zeae</name>
    <dbReference type="NCBI Taxonomy" id="1642303"/>
    <lineage>
        <taxon>Bacteria</taxon>
        <taxon>Bacillati</taxon>
        <taxon>Actinomycetota</taxon>
        <taxon>Actinomycetes</taxon>
        <taxon>Streptosporangiales</taxon>
        <taxon>Streptosporangiaceae</taxon>
        <taxon>Nonomuraea</taxon>
    </lineage>
</organism>
<keyword evidence="4 6" id="KW-1133">Transmembrane helix</keyword>
<dbReference type="InterPro" id="IPR020846">
    <property type="entry name" value="MFS_dom"/>
</dbReference>
<dbReference type="AlphaFoldDB" id="A0A5S4GSH2"/>
<dbReference type="PROSITE" id="PS50850">
    <property type="entry name" value="MFS"/>
    <property type="match status" value="1"/>
</dbReference>
<reference evidence="8 9" key="1">
    <citation type="submission" date="2019-05" db="EMBL/GenBank/DDBJ databases">
        <title>Draft genome sequence of Nonomuraea zeae DSM 100528.</title>
        <authorList>
            <person name="Saricaoglu S."/>
            <person name="Isik K."/>
        </authorList>
    </citation>
    <scope>NUCLEOTIDE SEQUENCE [LARGE SCALE GENOMIC DNA]</scope>
    <source>
        <strain evidence="8 9">DSM 100528</strain>
    </source>
</reference>
<keyword evidence="2" id="KW-1003">Cell membrane</keyword>
<dbReference type="PANTHER" id="PTHR23513">
    <property type="entry name" value="INTEGRAL MEMBRANE EFFLUX PROTEIN-RELATED"/>
    <property type="match status" value="1"/>
</dbReference>
<dbReference type="RefSeq" id="WP_138689844.1">
    <property type="nucleotide sequence ID" value="NZ_JBHSAZ010000024.1"/>
</dbReference>
<feature type="transmembrane region" description="Helical" evidence="6">
    <location>
        <begin position="21"/>
        <end position="44"/>
    </location>
</feature>
<dbReference type="GO" id="GO:0005886">
    <property type="term" value="C:plasma membrane"/>
    <property type="evidence" value="ECO:0007669"/>
    <property type="project" value="UniProtKB-SubCell"/>
</dbReference>
<accession>A0A5S4GSH2</accession>
<evidence type="ECO:0000313" key="8">
    <source>
        <dbReference type="EMBL" id="TMR35906.1"/>
    </source>
</evidence>
<dbReference type="InterPro" id="IPR036259">
    <property type="entry name" value="MFS_trans_sf"/>
</dbReference>
<dbReference type="Gene3D" id="1.20.1250.20">
    <property type="entry name" value="MFS general substrate transporter like domains"/>
    <property type="match status" value="1"/>
</dbReference>
<dbReference type="EMBL" id="VCKX01000029">
    <property type="protein sequence ID" value="TMR35906.1"/>
    <property type="molecule type" value="Genomic_DNA"/>
</dbReference>
<evidence type="ECO:0000256" key="1">
    <source>
        <dbReference type="ARBA" id="ARBA00004651"/>
    </source>
</evidence>
<dbReference type="InterPro" id="IPR011701">
    <property type="entry name" value="MFS"/>
</dbReference>
<evidence type="ECO:0000256" key="2">
    <source>
        <dbReference type="ARBA" id="ARBA00022475"/>
    </source>
</evidence>
<gene>
    <name evidence="8" type="ORF">ETD85_12575</name>
</gene>
<dbReference type="PANTHER" id="PTHR23513:SF6">
    <property type="entry name" value="MAJOR FACILITATOR SUPERFAMILY ASSOCIATED DOMAIN-CONTAINING PROTEIN"/>
    <property type="match status" value="1"/>
</dbReference>
<comment type="caution">
    <text evidence="8">The sequence shown here is derived from an EMBL/GenBank/DDBJ whole genome shotgun (WGS) entry which is preliminary data.</text>
</comment>
<evidence type="ECO:0000313" key="9">
    <source>
        <dbReference type="Proteomes" id="UP000306628"/>
    </source>
</evidence>
<evidence type="ECO:0000256" key="4">
    <source>
        <dbReference type="ARBA" id="ARBA00022989"/>
    </source>
</evidence>
<dbReference type="OrthoDB" id="4528313at2"/>
<evidence type="ECO:0000256" key="3">
    <source>
        <dbReference type="ARBA" id="ARBA00022692"/>
    </source>
</evidence>
<dbReference type="GO" id="GO:0022857">
    <property type="term" value="F:transmembrane transporter activity"/>
    <property type="evidence" value="ECO:0007669"/>
    <property type="project" value="InterPro"/>
</dbReference>
<keyword evidence="3 6" id="KW-0812">Transmembrane</keyword>
<feature type="transmembrane region" description="Helical" evidence="6">
    <location>
        <begin position="50"/>
        <end position="74"/>
    </location>
</feature>
<evidence type="ECO:0000259" key="7">
    <source>
        <dbReference type="PROSITE" id="PS50850"/>
    </source>
</evidence>